<dbReference type="InterPro" id="IPR012851">
    <property type="entry name" value="Spore_coat_CotF-like"/>
</dbReference>
<keyword evidence="1" id="KW-0167">Capsid protein</keyword>
<name>A0A6B8RKP6_9BACL</name>
<dbReference type="InterPro" id="IPR012347">
    <property type="entry name" value="Ferritin-like"/>
</dbReference>
<accession>A0A6B8RKP6</accession>
<dbReference type="Proteomes" id="UP000426246">
    <property type="component" value="Chromosome"/>
</dbReference>
<dbReference type="KEGG" id="ppsc:EHS13_19865"/>
<dbReference type="EMBL" id="CP034235">
    <property type="protein sequence ID" value="QGQ96981.1"/>
    <property type="molecule type" value="Genomic_DNA"/>
</dbReference>
<proteinExistence type="predicted"/>
<protein>
    <submittedName>
        <fullName evidence="1">Spore coat protein</fullName>
    </submittedName>
</protein>
<dbReference type="Pfam" id="PF07875">
    <property type="entry name" value="Coat_F"/>
    <property type="match status" value="1"/>
</dbReference>
<reference evidence="2" key="1">
    <citation type="submission" date="2018-11" db="EMBL/GenBank/DDBJ databases">
        <title>Complete genome sequence of Paenibacillus sp. ML311-T8.</title>
        <authorList>
            <person name="Nam Y.-D."/>
            <person name="Kang J."/>
            <person name="Chung W.-H."/>
            <person name="Park Y.S."/>
        </authorList>
    </citation>
    <scope>NUCLEOTIDE SEQUENCE [LARGE SCALE GENOMIC DNA]</scope>
    <source>
        <strain evidence="2">ML311-T8</strain>
    </source>
</reference>
<dbReference type="OrthoDB" id="1647790at2"/>
<gene>
    <name evidence="1" type="ORF">EHS13_19865</name>
</gene>
<sequence length="108" mass="12441">MAVELAMPKPVGEPQVKGPEFNDLDRITDILTTEKHLANNYSVGLSEMQKPELRKVIQDVLKNTQDTQAQIFDQMFQKGWYKMKVADKQEIEAAKTQFSNYSSQFPQF</sequence>
<dbReference type="AlphaFoldDB" id="A0A6B8RKP6"/>
<evidence type="ECO:0000313" key="2">
    <source>
        <dbReference type="Proteomes" id="UP000426246"/>
    </source>
</evidence>
<organism evidence="1 2">
    <name type="scientific">Paenibacillus psychroresistens</name>
    <dbReference type="NCBI Taxonomy" id="1778678"/>
    <lineage>
        <taxon>Bacteria</taxon>
        <taxon>Bacillati</taxon>
        <taxon>Bacillota</taxon>
        <taxon>Bacilli</taxon>
        <taxon>Bacillales</taxon>
        <taxon>Paenibacillaceae</taxon>
        <taxon>Paenibacillus</taxon>
    </lineage>
</organism>
<keyword evidence="2" id="KW-1185">Reference proteome</keyword>
<keyword evidence="1" id="KW-0946">Virion</keyword>
<evidence type="ECO:0000313" key="1">
    <source>
        <dbReference type="EMBL" id="QGQ96981.1"/>
    </source>
</evidence>
<dbReference type="Gene3D" id="1.20.1260.10">
    <property type="match status" value="1"/>
</dbReference>
<dbReference type="RefSeq" id="WP_155702079.1">
    <property type="nucleotide sequence ID" value="NZ_CP034235.1"/>
</dbReference>